<sequence>MATTPLSLSNLPPAAHLRGKDASASITGLKSVRVSLRAVKVFELGPTVSTSGVVPTHRVTMHDRQRGVTHEFVVPEDQQILCTAESQDIKLPFACCHGNSSHTVFLLLITMC</sequence>
<organism evidence="3 4">
    <name type="scientific">Rhynchospora tenuis</name>
    <dbReference type="NCBI Taxonomy" id="198213"/>
    <lineage>
        <taxon>Eukaryota</taxon>
        <taxon>Viridiplantae</taxon>
        <taxon>Streptophyta</taxon>
        <taxon>Embryophyta</taxon>
        <taxon>Tracheophyta</taxon>
        <taxon>Spermatophyta</taxon>
        <taxon>Magnoliopsida</taxon>
        <taxon>Liliopsida</taxon>
        <taxon>Poales</taxon>
        <taxon>Cyperaceae</taxon>
        <taxon>Cyperoideae</taxon>
        <taxon>Rhynchosporeae</taxon>
        <taxon>Rhynchospora</taxon>
    </lineage>
</organism>
<evidence type="ECO:0000256" key="1">
    <source>
        <dbReference type="ARBA" id="ARBA00022714"/>
    </source>
</evidence>
<keyword evidence="2" id="KW-0411">Iron-sulfur</keyword>
<reference evidence="3 4" key="1">
    <citation type="journal article" date="2022" name="Cell">
        <title>Repeat-based holocentromeres influence genome architecture and karyotype evolution.</title>
        <authorList>
            <person name="Hofstatter P.G."/>
            <person name="Thangavel G."/>
            <person name="Lux T."/>
            <person name="Neumann P."/>
            <person name="Vondrak T."/>
            <person name="Novak P."/>
            <person name="Zhang M."/>
            <person name="Costa L."/>
            <person name="Castellani M."/>
            <person name="Scott A."/>
            <person name="Toegelov H."/>
            <person name="Fuchs J."/>
            <person name="Mata-Sucre Y."/>
            <person name="Dias Y."/>
            <person name="Vanzela A.L.L."/>
            <person name="Huettel B."/>
            <person name="Almeida C.C.S."/>
            <person name="Simkova H."/>
            <person name="Souza G."/>
            <person name="Pedrosa-Harand A."/>
            <person name="Macas J."/>
            <person name="Mayer K.F.X."/>
            <person name="Houben A."/>
            <person name="Marques A."/>
        </authorList>
    </citation>
    <scope>NUCLEOTIDE SEQUENCE [LARGE SCALE GENOMIC DNA]</scope>
    <source>
        <strain evidence="3">RhyTen1mFocal</strain>
    </source>
</reference>
<evidence type="ECO:0000256" key="2">
    <source>
        <dbReference type="ARBA" id="ARBA00023014"/>
    </source>
</evidence>
<dbReference type="GO" id="GO:0051537">
    <property type="term" value="F:2 iron, 2 sulfur cluster binding"/>
    <property type="evidence" value="ECO:0007669"/>
    <property type="project" value="UniProtKB-KW"/>
</dbReference>
<dbReference type="Proteomes" id="UP001210211">
    <property type="component" value="Unassembled WGS sequence"/>
</dbReference>
<dbReference type="PANTHER" id="PTHR43112">
    <property type="entry name" value="FERREDOXIN"/>
    <property type="match status" value="1"/>
</dbReference>
<gene>
    <name evidence="3" type="ORF">LUZ61_007769</name>
</gene>
<dbReference type="GO" id="GO:0009507">
    <property type="term" value="C:chloroplast"/>
    <property type="evidence" value="ECO:0007669"/>
    <property type="project" value="TreeGrafter"/>
</dbReference>
<dbReference type="Gene3D" id="3.10.20.30">
    <property type="match status" value="1"/>
</dbReference>
<dbReference type="EMBL" id="JAMRDG010000001">
    <property type="protein sequence ID" value="KAJ3704064.1"/>
    <property type="molecule type" value="Genomic_DNA"/>
</dbReference>
<comment type="caution">
    <text evidence="3">The sequence shown here is derived from an EMBL/GenBank/DDBJ whole genome shotgun (WGS) entry which is preliminary data.</text>
</comment>
<dbReference type="InterPro" id="IPR012675">
    <property type="entry name" value="Beta-grasp_dom_sf"/>
</dbReference>
<evidence type="ECO:0000313" key="3">
    <source>
        <dbReference type="EMBL" id="KAJ3704064.1"/>
    </source>
</evidence>
<keyword evidence="1" id="KW-0001">2Fe-2S</keyword>
<dbReference type="PANTHER" id="PTHR43112:SF10">
    <property type="entry name" value="FERREDOXIN C 2, CHLOROPLASTIC"/>
    <property type="match status" value="1"/>
</dbReference>
<name>A0AAD6EWW7_9POAL</name>
<keyword evidence="4" id="KW-1185">Reference proteome</keyword>
<keyword evidence="1" id="KW-0479">Metal-binding</keyword>
<evidence type="ECO:0000313" key="4">
    <source>
        <dbReference type="Proteomes" id="UP001210211"/>
    </source>
</evidence>
<accession>A0AAD6EWW7</accession>
<keyword evidence="1" id="KW-0408">Iron</keyword>
<dbReference type="SUPFAM" id="SSF54292">
    <property type="entry name" value="2Fe-2S ferredoxin-like"/>
    <property type="match status" value="1"/>
</dbReference>
<dbReference type="AlphaFoldDB" id="A0AAD6EWW7"/>
<proteinExistence type="predicted"/>
<dbReference type="InterPro" id="IPR036010">
    <property type="entry name" value="2Fe-2S_ferredoxin-like_sf"/>
</dbReference>
<protein>
    <submittedName>
        <fullName evidence="3">Uncharacterized protein</fullName>
    </submittedName>
</protein>